<dbReference type="InterPro" id="IPR010730">
    <property type="entry name" value="HET"/>
</dbReference>
<dbReference type="Pfam" id="PF26639">
    <property type="entry name" value="Het-6_barrel"/>
    <property type="match status" value="1"/>
</dbReference>
<proteinExistence type="predicted"/>
<gene>
    <name evidence="3" type="ORF">PRZ48_013181</name>
</gene>
<protein>
    <recommendedName>
        <fullName evidence="2">Heterokaryon incompatibility domain-containing protein</fullName>
    </recommendedName>
</protein>
<evidence type="ECO:0000259" key="2">
    <source>
        <dbReference type="Pfam" id="PF06985"/>
    </source>
</evidence>
<evidence type="ECO:0000256" key="1">
    <source>
        <dbReference type="SAM" id="MobiDB-lite"/>
    </source>
</evidence>
<accession>A0ABR0E479</accession>
<name>A0ABR0E479_ZASCE</name>
<feature type="domain" description="Heterokaryon incompatibility" evidence="2">
    <location>
        <begin position="80"/>
        <end position="266"/>
    </location>
</feature>
<feature type="compositionally biased region" description="Basic and acidic residues" evidence="1">
    <location>
        <begin position="8"/>
        <end position="18"/>
    </location>
</feature>
<reference evidence="3 4" key="1">
    <citation type="journal article" date="2023" name="G3 (Bethesda)">
        <title>A chromosome-level genome assembly of Zasmidium syzygii isolated from banana leaves.</title>
        <authorList>
            <person name="van Westerhoven A.C."/>
            <person name="Mehrabi R."/>
            <person name="Talebi R."/>
            <person name="Steentjes M.B.F."/>
            <person name="Corcolon B."/>
            <person name="Chong P.A."/>
            <person name="Kema G.H.J."/>
            <person name="Seidl M.F."/>
        </authorList>
    </citation>
    <scope>NUCLEOTIDE SEQUENCE [LARGE SCALE GENOMIC DNA]</scope>
    <source>
        <strain evidence="3 4">P124</strain>
    </source>
</reference>
<dbReference type="PANTHER" id="PTHR24148:SF73">
    <property type="entry name" value="HET DOMAIN PROTEIN (AFU_ORTHOLOGUE AFUA_8G01020)"/>
    <property type="match status" value="1"/>
</dbReference>
<evidence type="ECO:0000313" key="3">
    <source>
        <dbReference type="EMBL" id="KAK4495913.1"/>
    </source>
</evidence>
<dbReference type="Pfam" id="PF06985">
    <property type="entry name" value="HET"/>
    <property type="match status" value="1"/>
</dbReference>
<dbReference type="EMBL" id="JAXOVC010000011">
    <property type="protein sequence ID" value="KAK4495913.1"/>
    <property type="molecule type" value="Genomic_DNA"/>
</dbReference>
<sequence>MDCLCSESRADNDSHHLPEPPLKAESGQQNETLLSDTGIYKALCTSCPQIRLLNVLPGHSLDDILCELQAVSFDESPKNVALSYTWSDGLPPKHISVNGHRTEVTNSVDAALRQLRKPYDVINIWIDALCINQKDGVEKATQIGLMHSIYRRCERVYVWLGEEPTIPIFSLRLVDPLGATLEQLTGRRLRLGLDFPKARDDAEMFALVDHFAMNKHITEIPGFPRLVCGFVVPTYGRGTRKGWMMFARLAKILSTRWHSRLWCVQEKLLPENVTIMLGSFRLDFSKMKRAVQNWNRHSTGCCAVANIMSRQYTLAPDLMYIHKTEMLDDADKSVPDLDQLLRRFRYKDCQEPRDKVFGILATVNAGSYPPSLLRVDYSLSTSEVYLNAMTAILTASSFDLRHLTGSGFCSERPGLPSWARDLEIRPTMKQVTTEMERLEAYDLYNAAGSWTGVSSIERDRQLRVQGIYVDRIVQVCHEVETALDELSWIQAIKVLLRLRSVVKAHGGQSSLSRPDVRQEPFWRTVLADLICVDEHDSFARFRESDIDEYERYLRDMMKVRVSAQAHLVRAFTTAIHSTTRGRALFVTSGGHLGLGYPTMKSGDEVWVLAGGRVLFVLRPVSSQLDCGEEAQYRFIGDCYAYGFMDGEALRSSKASETIIQLV</sequence>
<dbReference type="PANTHER" id="PTHR24148">
    <property type="entry name" value="ANKYRIN REPEAT DOMAIN-CONTAINING PROTEIN 39 HOMOLOG-RELATED"/>
    <property type="match status" value="1"/>
</dbReference>
<dbReference type="InterPro" id="IPR052895">
    <property type="entry name" value="HetReg/Transcr_Mod"/>
</dbReference>
<evidence type="ECO:0000313" key="4">
    <source>
        <dbReference type="Proteomes" id="UP001305779"/>
    </source>
</evidence>
<comment type="caution">
    <text evidence="3">The sequence shown here is derived from an EMBL/GenBank/DDBJ whole genome shotgun (WGS) entry which is preliminary data.</text>
</comment>
<feature type="region of interest" description="Disordered" evidence="1">
    <location>
        <begin position="1"/>
        <end position="28"/>
    </location>
</feature>
<dbReference type="Proteomes" id="UP001305779">
    <property type="component" value="Unassembled WGS sequence"/>
</dbReference>
<keyword evidence="4" id="KW-1185">Reference proteome</keyword>
<organism evidence="3 4">
    <name type="scientific">Zasmidium cellare</name>
    <name type="common">Wine cellar mold</name>
    <name type="synonym">Racodium cellare</name>
    <dbReference type="NCBI Taxonomy" id="395010"/>
    <lineage>
        <taxon>Eukaryota</taxon>
        <taxon>Fungi</taxon>
        <taxon>Dikarya</taxon>
        <taxon>Ascomycota</taxon>
        <taxon>Pezizomycotina</taxon>
        <taxon>Dothideomycetes</taxon>
        <taxon>Dothideomycetidae</taxon>
        <taxon>Mycosphaerellales</taxon>
        <taxon>Mycosphaerellaceae</taxon>
        <taxon>Zasmidium</taxon>
    </lineage>
</organism>